<protein>
    <submittedName>
        <fullName evidence="5">Putative feruloyl-CoA synthetase</fullName>
    </submittedName>
</protein>
<dbReference type="GO" id="GO:0031956">
    <property type="term" value="F:medium-chain fatty acid-CoA ligase activity"/>
    <property type="evidence" value="ECO:0007669"/>
    <property type="project" value="TreeGrafter"/>
</dbReference>
<proteinExistence type="inferred from homology"/>
<dbReference type="AlphaFoldDB" id="Q4JFX6"/>
<dbReference type="SUPFAM" id="SSF56801">
    <property type="entry name" value="Acetyl-CoA synthetase-like"/>
    <property type="match status" value="1"/>
</dbReference>
<dbReference type="Pfam" id="PF00501">
    <property type="entry name" value="AMP-binding"/>
    <property type="match status" value="1"/>
</dbReference>
<dbReference type="PROSITE" id="PS00455">
    <property type="entry name" value="AMP_BINDING"/>
    <property type="match status" value="1"/>
</dbReference>
<evidence type="ECO:0000313" key="5">
    <source>
        <dbReference type="EMBL" id="AAY98502.1"/>
    </source>
</evidence>
<dbReference type="InterPro" id="IPR042099">
    <property type="entry name" value="ANL_N_sf"/>
</dbReference>
<accession>Q4JFX6</accession>
<organism evidence="5">
    <name type="scientific">Rhodococcus aetherivorans</name>
    <dbReference type="NCBI Taxonomy" id="191292"/>
    <lineage>
        <taxon>Bacteria</taxon>
        <taxon>Bacillati</taxon>
        <taxon>Actinomycetota</taxon>
        <taxon>Actinomycetes</taxon>
        <taxon>Mycobacteriales</taxon>
        <taxon>Nocardiaceae</taxon>
        <taxon>Rhodococcus</taxon>
    </lineage>
</organism>
<dbReference type="NCBIfam" id="NF004837">
    <property type="entry name" value="PRK06187.1"/>
    <property type="match status" value="1"/>
</dbReference>
<dbReference type="PANTHER" id="PTHR43201:SF5">
    <property type="entry name" value="MEDIUM-CHAIN ACYL-COA LIGASE ACSF2, MITOCHONDRIAL"/>
    <property type="match status" value="1"/>
</dbReference>
<dbReference type="InterPro" id="IPR000873">
    <property type="entry name" value="AMP-dep_synth/lig_dom"/>
</dbReference>
<evidence type="ECO:0000259" key="3">
    <source>
        <dbReference type="Pfam" id="PF00501"/>
    </source>
</evidence>
<dbReference type="FunFam" id="3.30.300.30:FF:000008">
    <property type="entry name" value="2,3-dihydroxybenzoate-AMP ligase"/>
    <property type="match status" value="1"/>
</dbReference>
<evidence type="ECO:0000256" key="2">
    <source>
        <dbReference type="ARBA" id="ARBA00022598"/>
    </source>
</evidence>
<dbReference type="Gene3D" id="3.30.300.30">
    <property type="match status" value="1"/>
</dbReference>
<comment type="similarity">
    <text evidence="1">Belongs to the ATP-dependent AMP-binding enzyme family.</text>
</comment>
<feature type="domain" description="AMP-dependent synthetase/ligase" evidence="3">
    <location>
        <begin position="12"/>
        <end position="373"/>
    </location>
</feature>
<dbReference type="PANTHER" id="PTHR43201">
    <property type="entry name" value="ACYL-COA SYNTHETASE"/>
    <property type="match status" value="1"/>
</dbReference>
<keyword evidence="2" id="KW-0436">Ligase</keyword>
<reference evidence="5" key="1">
    <citation type="submission" date="2005-06" db="EMBL/GenBank/DDBJ databases">
        <authorList>
            <person name="Loos A.C."/>
            <person name="Taylor J.A."/>
            <person name="Lessard P.A."/>
            <person name="Priefert H."/>
            <person name="Archer J.A.C."/>
            <person name="Sinskey A.J."/>
        </authorList>
    </citation>
    <scope>NUCLEOTIDE SEQUENCE</scope>
    <source>
        <strain evidence="5">I24</strain>
    </source>
</reference>
<dbReference type="GO" id="GO:0006631">
    <property type="term" value="P:fatty acid metabolic process"/>
    <property type="evidence" value="ECO:0007669"/>
    <property type="project" value="TreeGrafter"/>
</dbReference>
<dbReference type="Gene3D" id="3.40.50.12780">
    <property type="entry name" value="N-terminal domain of ligase-like"/>
    <property type="match status" value="1"/>
</dbReference>
<dbReference type="CDD" id="cd17631">
    <property type="entry name" value="FACL_FadD13-like"/>
    <property type="match status" value="1"/>
</dbReference>
<dbReference type="InterPro" id="IPR020845">
    <property type="entry name" value="AMP-binding_CS"/>
</dbReference>
<evidence type="ECO:0000256" key="1">
    <source>
        <dbReference type="ARBA" id="ARBA00006432"/>
    </source>
</evidence>
<dbReference type="InterPro" id="IPR045851">
    <property type="entry name" value="AMP-bd_C_sf"/>
</dbReference>
<dbReference type="InterPro" id="IPR025110">
    <property type="entry name" value="AMP-bd_C"/>
</dbReference>
<dbReference type="EMBL" id="DQ098103">
    <property type="protein sequence ID" value="AAY98502.1"/>
    <property type="molecule type" value="Genomic_DNA"/>
</dbReference>
<evidence type="ECO:0000259" key="4">
    <source>
        <dbReference type="Pfam" id="PF13193"/>
    </source>
</evidence>
<sequence length="511" mass="54852">MLNQGTGTWPHRRARQAPDAVALDFRGTTVTYRELDERVTRLAHALRARGIGPGDRVALLSANHPAYLEVLFAAGLLGAVFVPLNARLTTPEVEYCLADSGSAVLIHSAALADVADAAATAAGTAAGTARRVVLDGAPDDRAVGYKEIIATGPADRLDLPVTHNDPCFIMYTSGTTGRPKGVVLTHGNEVFAVMKAIVDLDFLSDQVALDAAPLFHTDALNLIALPTLLKGGTVIVEEGFKPGRILHLIETKRVTYSFGVPTMLDAMSTHPNWNRTDLSSIRRWIVAAAPVPPRTLQTYTARGVRLCQGYGLTETGPGALILTPKDAERKLGTAGAPHFFTDVRVVDPDGPEVAPGDRGEIQISGPNVMRRYWNRPDATAEAFTGDGWFRSGDVGVPDEDGFVTIVDRLKDMIISGGENIYPAEVEAAILDLPGVLGCAVFGVPDEKWGEVGRAAVTLADGATLTEDELFAFLGERLARYKIPKSLLVLDEIPRNATGKIRKDKLREQYAH</sequence>
<name>Q4JFX6_9NOCA</name>
<dbReference type="Pfam" id="PF13193">
    <property type="entry name" value="AMP-binding_C"/>
    <property type="match status" value="1"/>
</dbReference>
<feature type="domain" description="AMP-binding enzyme C-terminal" evidence="4">
    <location>
        <begin position="424"/>
        <end position="499"/>
    </location>
</feature>